<keyword evidence="1" id="KW-0812">Transmembrane</keyword>
<comment type="caution">
    <text evidence="2">The sequence shown here is derived from an EMBL/GenBank/DDBJ whole genome shotgun (WGS) entry which is preliminary data.</text>
</comment>
<evidence type="ECO:0000313" key="2">
    <source>
        <dbReference type="EMBL" id="KPL78909.1"/>
    </source>
</evidence>
<gene>
    <name evidence="2" type="ORF">AC812_00455</name>
</gene>
<feature type="transmembrane region" description="Helical" evidence="1">
    <location>
        <begin position="226"/>
        <end position="248"/>
    </location>
</feature>
<dbReference type="RefSeq" id="WP_061913002.1">
    <property type="nucleotide sequence ID" value="NZ_DF967971.1"/>
</dbReference>
<dbReference type="OrthoDB" id="4187110at2"/>
<dbReference type="PATRIC" id="fig|360411.5.peg.1695"/>
<dbReference type="Pfam" id="PF12679">
    <property type="entry name" value="ABC2_membrane_2"/>
    <property type="match status" value="1"/>
</dbReference>
<dbReference type="STRING" id="360411.AC812_00455"/>
<dbReference type="GO" id="GO:0005886">
    <property type="term" value="C:plasma membrane"/>
    <property type="evidence" value="ECO:0007669"/>
    <property type="project" value="UniProtKB-SubCell"/>
</dbReference>
<proteinExistence type="predicted"/>
<organism evidence="2 3">
    <name type="scientific">Bellilinea caldifistulae</name>
    <dbReference type="NCBI Taxonomy" id="360411"/>
    <lineage>
        <taxon>Bacteria</taxon>
        <taxon>Bacillati</taxon>
        <taxon>Chloroflexota</taxon>
        <taxon>Anaerolineae</taxon>
        <taxon>Anaerolineales</taxon>
        <taxon>Anaerolineaceae</taxon>
        <taxon>Bellilinea</taxon>
    </lineage>
</organism>
<evidence type="ECO:0000256" key="1">
    <source>
        <dbReference type="SAM" id="Phobius"/>
    </source>
</evidence>
<name>A0A0P6XQ83_9CHLR</name>
<evidence type="ECO:0000313" key="3">
    <source>
        <dbReference type="Proteomes" id="UP000050514"/>
    </source>
</evidence>
<feature type="transmembrane region" description="Helical" evidence="1">
    <location>
        <begin position="159"/>
        <end position="176"/>
    </location>
</feature>
<keyword evidence="1" id="KW-0472">Membrane</keyword>
<dbReference type="Proteomes" id="UP000050514">
    <property type="component" value="Unassembled WGS sequence"/>
</dbReference>
<keyword evidence="3" id="KW-1185">Reference proteome</keyword>
<keyword evidence="1" id="KW-1133">Transmembrane helix</keyword>
<dbReference type="EMBL" id="LGHJ01000002">
    <property type="protein sequence ID" value="KPL78909.1"/>
    <property type="molecule type" value="Genomic_DNA"/>
</dbReference>
<feature type="transmembrane region" description="Helical" evidence="1">
    <location>
        <begin position="114"/>
        <end position="139"/>
    </location>
</feature>
<feature type="transmembrane region" description="Helical" evidence="1">
    <location>
        <begin position="183"/>
        <end position="206"/>
    </location>
</feature>
<accession>A0A0P6XQ83</accession>
<dbReference type="AlphaFoldDB" id="A0A0P6XQ83"/>
<dbReference type="GO" id="GO:0140359">
    <property type="term" value="F:ABC-type transporter activity"/>
    <property type="evidence" value="ECO:0007669"/>
    <property type="project" value="InterPro"/>
</dbReference>
<dbReference type="PANTHER" id="PTHR43471">
    <property type="entry name" value="ABC TRANSPORTER PERMEASE"/>
    <property type="match status" value="1"/>
</dbReference>
<sequence length="253" mass="27447">MNLFWAALSKELREQWRTYRLLVTVIVLSLFGLLSPLLAYFTPQILGAIPGGEALGELIPPPTVVDAIGQYIKNLSQFAILFAILLPMGSVSGEKERGTAALVLSKPLPRGAFLMAKAAAFGLVFALSLLISGLAGYYYTGLLFEFLPFDRWVAMNGLLWLYTMVYAGLTLLFSTISRSQAVAAGLSFAVLLGLSVIGISKMVAVYLPAQLVTWSATLFIQPETAYWGSLAVSTGMLVAALLAAWLIFRRQEL</sequence>
<reference evidence="2 3" key="1">
    <citation type="submission" date="2015-07" db="EMBL/GenBank/DDBJ databases">
        <title>Draft genome of Bellilinea caldifistulae DSM 17877.</title>
        <authorList>
            <person name="Hemp J."/>
            <person name="Ward L.M."/>
            <person name="Pace L.A."/>
            <person name="Fischer W.W."/>
        </authorList>
    </citation>
    <scope>NUCLEOTIDE SEQUENCE [LARGE SCALE GENOMIC DNA]</scope>
    <source>
        <strain evidence="2 3">GOMI-1</strain>
    </source>
</reference>
<protein>
    <recommendedName>
        <fullName evidence="4">ABC transporter permease</fullName>
    </recommendedName>
</protein>
<feature type="transmembrane region" description="Helical" evidence="1">
    <location>
        <begin position="21"/>
        <end position="41"/>
    </location>
</feature>
<feature type="transmembrane region" description="Helical" evidence="1">
    <location>
        <begin position="75"/>
        <end position="93"/>
    </location>
</feature>
<evidence type="ECO:0008006" key="4">
    <source>
        <dbReference type="Google" id="ProtNLM"/>
    </source>
</evidence>